<keyword evidence="6 9" id="KW-0508">mRNA splicing</keyword>
<keyword evidence="7 9" id="KW-0539">Nucleus</keyword>
<reference evidence="11" key="3">
    <citation type="submission" date="2010-09" db="EMBL/GenBank/DDBJ databases">
        <title>Annotation of Gaeumannomyces graminis var. tritici R3-111a-1.</title>
        <authorList>
            <consortium name="The Broad Institute Genome Sequencing Platform"/>
            <person name="Ma L.-J."/>
            <person name="Dead R."/>
            <person name="Young S.K."/>
            <person name="Zeng Q."/>
            <person name="Gargeya S."/>
            <person name="Fitzgerald M."/>
            <person name="Haas B."/>
            <person name="Abouelleil A."/>
            <person name="Alvarado L."/>
            <person name="Arachchi H.M."/>
            <person name="Berlin A."/>
            <person name="Brown A."/>
            <person name="Chapman S.B."/>
            <person name="Chen Z."/>
            <person name="Dunbar C."/>
            <person name="Freedman E."/>
            <person name="Gearin G."/>
            <person name="Gellesch M."/>
            <person name="Goldberg J."/>
            <person name="Griggs A."/>
            <person name="Gujja S."/>
            <person name="Heiman D."/>
            <person name="Howarth C."/>
            <person name="Larson L."/>
            <person name="Lui A."/>
            <person name="MacDonald P.J.P."/>
            <person name="Mehta T."/>
            <person name="Montmayeur A."/>
            <person name="Murphy C."/>
            <person name="Neiman D."/>
            <person name="Pearson M."/>
            <person name="Priest M."/>
            <person name="Roberts A."/>
            <person name="Saif S."/>
            <person name="Shea T."/>
            <person name="Shenoy N."/>
            <person name="Sisk P."/>
            <person name="Stolte C."/>
            <person name="Sykes S."/>
            <person name="Yandava C."/>
            <person name="Wortman J."/>
            <person name="Nusbaum C."/>
            <person name="Birren B."/>
        </authorList>
    </citation>
    <scope>NUCLEOTIDE SEQUENCE</scope>
    <source>
        <strain evidence="11">R3-111a-1</strain>
    </source>
</reference>
<proteinExistence type="inferred from homology"/>
<sequence length="142" mass="16157">MSERKYMPGDKVNGRVHLDGDHLYEFKGVVGEGQVLDGSIPINVWADATWGVWRPFVGENPLLVFPEFLEKVEEENLYEGLLLLFQEREEGDLPHEFSAGPLSILQSAVCSRAQVLISIRNNRKLLARVKAFDYHCNMVLEN</sequence>
<keyword evidence="13" id="KW-1185">Reference proteome</keyword>
<evidence type="ECO:0000256" key="3">
    <source>
        <dbReference type="ARBA" id="ARBA00008146"/>
    </source>
</evidence>
<evidence type="ECO:0000256" key="8">
    <source>
        <dbReference type="ARBA" id="ARBA00023274"/>
    </source>
</evidence>
<dbReference type="GeneID" id="20349742"/>
<evidence type="ECO:0000313" key="11">
    <source>
        <dbReference type="EMBL" id="EJT72418.1"/>
    </source>
</evidence>
<accession>J8QWI5</accession>
<gene>
    <name evidence="12" type="primary">20349742</name>
    <name evidence="11" type="ORF">GGTG_09284</name>
</gene>
<name>J8QWI5_GAET3</name>
<dbReference type="InterPro" id="IPR001163">
    <property type="entry name" value="Sm_dom_euk/arc"/>
</dbReference>
<comment type="subcellular location">
    <subcellularLocation>
        <location evidence="2">Cytoplasm</location>
        <location evidence="2">Cytosol</location>
    </subcellularLocation>
    <subcellularLocation>
        <location evidence="1 9">Nucleus</location>
    </subcellularLocation>
</comment>
<reference evidence="12" key="5">
    <citation type="submission" date="2018-04" db="UniProtKB">
        <authorList>
            <consortium name="EnsemblFungi"/>
        </authorList>
    </citation>
    <scope>IDENTIFICATION</scope>
    <source>
        <strain evidence="12">R3-111a-1</strain>
    </source>
</reference>
<dbReference type="RefSeq" id="XP_009225392.1">
    <property type="nucleotide sequence ID" value="XM_009227128.1"/>
</dbReference>
<keyword evidence="5 9" id="KW-0507">mRNA processing</keyword>
<dbReference type="PANTHER" id="PTHR12777">
    <property type="entry name" value="SMALL NUCLEAR RIBONUCLEOPROTEIN SM D2"/>
    <property type="match status" value="1"/>
</dbReference>
<evidence type="ECO:0000256" key="9">
    <source>
        <dbReference type="RuleBase" id="RU365051"/>
    </source>
</evidence>
<reference evidence="12" key="4">
    <citation type="journal article" date="2015" name="G3 (Bethesda)">
        <title>Genome sequences of three phytopathogenic species of the Magnaporthaceae family of fungi.</title>
        <authorList>
            <person name="Okagaki L.H."/>
            <person name="Nunes C.C."/>
            <person name="Sailsbery J."/>
            <person name="Clay B."/>
            <person name="Brown D."/>
            <person name="John T."/>
            <person name="Oh Y."/>
            <person name="Young N."/>
            <person name="Fitzgerald M."/>
            <person name="Haas B.J."/>
            <person name="Zeng Q."/>
            <person name="Young S."/>
            <person name="Adiconis X."/>
            <person name="Fan L."/>
            <person name="Levin J.Z."/>
            <person name="Mitchell T.K."/>
            <person name="Okubara P.A."/>
            <person name="Farman M.L."/>
            <person name="Kohn L.M."/>
            <person name="Birren B."/>
            <person name="Ma L.-J."/>
            <person name="Dean R.A."/>
        </authorList>
    </citation>
    <scope>NUCLEOTIDE SEQUENCE</scope>
    <source>
        <strain evidence="12">R3-111a-1</strain>
    </source>
</reference>
<evidence type="ECO:0000313" key="13">
    <source>
        <dbReference type="Proteomes" id="UP000006039"/>
    </source>
</evidence>
<evidence type="ECO:0000256" key="5">
    <source>
        <dbReference type="ARBA" id="ARBA00022664"/>
    </source>
</evidence>
<dbReference type="OrthoDB" id="437526at2759"/>
<evidence type="ECO:0000256" key="7">
    <source>
        <dbReference type="ARBA" id="ARBA00023242"/>
    </source>
</evidence>
<evidence type="ECO:0000256" key="4">
    <source>
        <dbReference type="ARBA" id="ARBA00022490"/>
    </source>
</evidence>
<keyword evidence="8 9" id="KW-0687">Ribonucleoprotein</keyword>
<organism evidence="11">
    <name type="scientific">Gaeumannomyces tritici (strain R3-111a-1)</name>
    <name type="common">Wheat and barley take-all root rot fungus</name>
    <name type="synonym">Gaeumannomyces graminis var. tritici</name>
    <dbReference type="NCBI Taxonomy" id="644352"/>
    <lineage>
        <taxon>Eukaryota</taxon>
        <taxon>Fungi</taxon>
        <taxon>Dikarya</taxon>
        <taxon>Ascomycota</taxon>
        <taxon>Pezizomycotina</taxon>
        <taxon>Sordariomycetes</taxon>
        <taxon>Sordariomycetidae</taxon>
        <taxon>Magnaporthales</taxon>
        <taxon>Magnaporthaceae</taxon>
        <taxon>Gaeumannomyces</taxon>
    </lineage>
</organism>
<reference evidence="11" key="2">
    <citation type="submission" date="2010-07" db="EMBL/GenBank/DDBJ databases">
        <authorList>
            <consortium name="The Broad Institute Genome Sequencing Platform"/>
            <consortium name="Broad Institute Genome Sequencing Center for Infectious Disease"/>
            <person name="Ma L.-J."/>
            <person name="Dead R."/>
            <person name="Young S."/>
            <person name="Zeng Q."/>
            <person name="Koehrsen M."/>
            <person name="Alvarado L."/>
            <person name="Berlin A."/>
            <person name="Chapman S.B."/>
            <person name="Chen Z."/>
            <person name="Freedman E."/>
            <person name="Gellesch M."/>
            <person name="Goldberg J."/>
            <person name="Griggs A."/>
            <person name="Gujja S."/>
            <person name="Heilman E.R."/>
            <person name="Heiman D."/>
            <person name="Hepburn T."/>
            <person name="Howarth C."/>
            <person name="Jen D."/>
            <person name="Larson L."/>
            <person name="Mehta T."/>
            <person name="Neiman D."/>
            <person name="Pearson M."/>
            <person name="Roberts A."/>
            <person name="Saif S."/>
            <person name="Shea T."/>
            <person name="Shenoy N."/>
            <person name="Sisk P."/>
            <person name="Stolte C."/>
            <person name="Sykes S."/>
            <person name="Walk T."/>
            <person name="White J."/>
            <person name="Yandava C."/>
            <person name="Haas B."/>
            <person name="Nusbaum C."/>
            <person name="Birren B."/>
        </authorList>
    </citation>
    <scope>NUCLEOTIDE SEQUENCE</scope>
    <source>
        <strain evidence="11">R3-111a-1</strain>
    </source>
</reference>
<evidence type="ECO:0000256" key="1">
    <source>
        <dbReference type="ARBA" id="ARBA00004123"/>
    </source>
</evidence>
<evidence type="ECO:0000259" key="10">
    <source>
        <dbReference type="Pfam" id="PF01423"/>
    </source>
</evidence>
<comment type="similarity">
    <text evidence="3 9">Belongs to the snRNP core protein family.</text>
</comment>
<dbReference type="AlphaFoldDB" id="J8QWI5"/>
<dbReference type="Proteomes" id="UP000006039">
    <property type="component" value="Unassembled WGS sequence"/>
</dbReference>
<dbReference type="GO" id="GO:0005829">
    <property type="term" value="C:cytosol"/>
    <property type="evidence" value="ECO:0007669"/>
    <property type="project" value="UniProtKB-SubCell"/>
</dbReference>
<protein>
    <recommendedName>
        <fullName evidence="9">Small nuclear ribonucleoprotein Sm D2</fullName>
        <shortName evidence="9">Sm-D2</shortName>
    </recommendedName>
    <alternativeName>
        <fullName evidence="9">snRNP core protein D2</fullName>
    </alternativeName>
</protein>
<dbReference type="Pfam" id="PF01423">
    <property type="entry name" value="LSM"/>
    <property type="match status" value="1"/>
</dbReference>
<dbReference type="Gene3D" id="2.30.30.100">
    <property type="match status" value="1"/>
</dbReference>
<dbReference type="EnsemblFungi" id="EJT72418">
    <property type="protein sequence ID" value="EJT72418"/>
    <property type="gene ID" value="GGTG_09284"/>
</dbReference>
<dbReference type="VEuPathDB" id="FungiDB:GGTG_09284"/>
<dbReference type="InterPro" id="IPR010920">
    <property type="entry name" value="LSM_dom_sf"/>
</dbReference>
<reference evidence="13" key="1">
    <citation type="submission" date="2010-07" db="EMBL/GenBank/DDBJ databases">
        <title>The genome sequence of Gaeumannomyces graminis var. tritici strain R3-111a-1.</title>
        <authorList>
            <consortium name="The Broad Institute Genome Sequencing Platform"/>
            <person name="Ma L.-J."/>
            <person name="Dead R."/>
            <person name="Young S."/>
            <person name="Zeng Q."/>
            <person name="Koehrsen M."/>
            <person name="Alvarado L."/>
            <person name="Berlin A."/>
            <person name="Chapman S.B."/>
            <person name="Chen Z."/>
            <person name="Freedman E."/>
            <person name="Gellesch M."/>
            <person name="Goldberg J."/>
            <person name="Griggs A."/>
            <person name="Gujja S."/>
            <person name="Heilman E.R."/>
            <person name="Heiman D."/>
            <person name="Hepburn T."/>
            <person name="Howarth C."/>
            <person name="Jen D."/>
            <person name="Larson L."/>
            <person name="Mehta T."/>
            <person name="Neiman D."/>
            <person name="Pearson M."/>
            <person name="Roberts A."/>
            <person name="Saif S."/>
            <person name="Shea T."/>
            <person name="Shenoy N."/>
            <person name="Sisk P."/>
            <person name="Stolte C."/>
            <person name="Sykes S."/>
            <person name="Walk T."/>
            <person name="White J."/>
            <person name="Yandava C."/>
            <person name="Haas B."/>
            <person name="Nusbaum C."/>
            <person name="Birren B."/>
        </authorList>
    </citation>
    <scope>NUCLEOTIDE SEQUENCE [LARGE SCALE GENOMIC DNA]</scope>
    <source>
        <strain evidence="13">R3-111a-1</strain>
    </source>
</reference>
<feature type="non-terminal residue" evidence="11">
    <location>
        <position position="142"/>
    </location>
</feature>
<evidence type="ECO:0000256" key="6">
    <source>
        <dbReference type="ARBA" id="ARBA00023187"/>
    </source>
</evidence>
<dbReference type="GO" id="GO:0008380">
    <property type="term" value="P:RNA splicing"/>
    <property type="evidence" value="ECO:0007669"/>
    <property type="project" value="UniProtKB-KW"/>
</dbReference>
<dbReference type="InterPro" id="IPR027248">
    <property type="entry name" value="Sm_D2"/>
</dbReference>
<dbReference type="GO" id="GO:0006397">
    <property type="term" value="P:mRNA processing"/>
    <property type="evidence" value="ECO:0007669"/>
    <property type="project" value="UniProtKB-KW"/>
</dbReference>
<dbReference type="GO" id="GO:0030532">
    <property type="term" value="C:small nuclear ribonucleoprotein complex"/>
    <property type="evidence" value="ECO:0007669"/>
    <property type="project" value="InterPro"/>
</dbReference>
<dbReference type="SUPFAM" id="SSF50182">
    <property type="entry name" value="Sm-like ribonucleoproteins"/>
    <property type="match status" value="1"/>
</dbReference>
<keyword evidence="4" id="KW-0963">Cytoplasm</keyword>
<dbReference type="STRING" id="644352.J8QWI5"/>
<evidence type="ECO:0000256" key="2">
    <source>
        <dbReference type="ARBA" id="ARBA00004514"/>
    </source>
</evidence>
<evidence type="ECO:0000313" key="12">
    <source>
        <dbReference type="EnsemblFungi" id="EJT72418"/>
    </source>
</evidence>
<dbReference type="EMBL" id="GL385399">
    <property type="protein sequence ID" value="EJT72418.1"/>
    <property type="molecule type" value="Genomic_DNA"/>
</dbReference>
<feature type="domain" description="Sm" evidence="10">
    <location>
        <begin position="110"/>
        <end position="142"/>
    </location>
</feature>